<dbReference type="OMA" id="YFEACDV"/>
<dbReference type="GO" id="GO:0042644">
    <property type="term" value="C:chloroplast nucleoid"/>
    <property type="evidence" value="ECO:0007669"/>
    <property type="project" value="EnsemblPlants"/>
</dbReference>
<reference evidence="2 3" key="1">
    <citation type="journal article" date="2016" name="Sci. Rep.">
        <title>The genome sequence of the outbreeding globe artichoke constructed de novo incorporating a phase-aware low-pass sequencing strategy of F1 progeny.</title>
        <authorList>
            <person name="Scaglione D."/>
            <person name="Reyes-Chin-Wo S."/>
            <person name="Acquadro A."/>
            <person name="Froenicke L."/>
            <person name="Portis E."/>
            <person name="Beitel C."/>
            <person name="Tirone M."/>
            <person name="Mauro R."/>
            <person name="Lo Monaco A."/>
            <person name="Mauromicale G."/>
            <person name="Faccioli P."/>
            <person name="Cattivelli L."/>
            <person name="Rieseberg L."/>
            <person name="Michelmore R."/>
            <person name="Lanteri S."/>
        </authorList>
    </citation>
    <scope>NUCLEOTIDE SEQUENCE [LARGE SCALE GENOMIC DNA]</scope>
    <source>
        <strain evidence="2">2C</strain>
    </source>
</reference>
<dbReference type="STRING" id="59895.A0A103XNT1"/>
<proteinExistence type="predicted"/>
<accession>A0A103XNT1</accession>
<evidence type="ECO:0000313" key="2">
    <source>
        <dbReference type="EMBL" id="KVH94189.1"/>
    </source>
</evidence>
<sequence>MASMAKPILSSIFLPPPPSLHLNPTQKASFICLPKKRNLSVLRASYEVGGGYTQEELEAREKSRSKQQEAGDPSTTWGTSQYEVLLKGGEQVTSVLEEMANLLEDDQMDAESEEFAVMLAAQGVIGKRVDEMESGFMMALDYMIQLAEKDEDEKRKSLLEVIKETVLSHLTKKCPPHVQVVGLLCRTPRKESRQELLRRVAAGGGAFESEHGAKVHLPGANLNDIANQADDLLETMESRPVVPDRKLLARLVLIREEARSMMGGGLLDERNNRGLNTLPRSEVNFLTKLVAEKPGKAVREMIKNVMLGKDEGADNTTDEESKRGGKVRSGIAGRGSVPGSKPHPVRPGMFLETVSKVLGSPEYTSNSSRNSILTLAMATYAPHAFFVHKLPVFDRVRKGARCRIAEYR</sequence>
<dbReference type="PANTHER" id="PTHR37262:SF1">
    <property type="entry name" value="PROTEIN PEP-RELATED DEVELOPMENT ARRESTED 1, CHLOROPLASTIC"/>
    <property type="match status" value="1"/>
</dbReference>
<comment type="caution">
    <text evidence="2">The sequence shown here is derived from an EMBL/GenBank/DDBJ whole genome shotgun (WGS) entry which is preliminary data.</text>
</comment>
<dbReference type="AlphaFoldDB" id="A0A103XNT1"/>
<organism evidence="2 3">
    <name type="scientific">Cynara cardunculus var. scolymus</name>
    <name type="common">Globe artichoke</name>
    <name type="synonym">Cynara scolymus</name>
    <dbReference type="NCBI Taxonomy" id="59895"/>
    <lineage>
        <taxon>Eukaryota</taxon>
        <taxon>Viridiplantae</taxon>
        <taxon>Streptophyta</taxon>
        <taxon>Embryophyta</taxon>
        <taxon>Tracheophyta</taxon>
        <taxon>Spermatophyta</taxon>
        <taxon>Magnoliopsida</taxon>
        <taxon>eudicotyledons</taxon>
        <taxon>Gunneridae</taxon>
        <taxon>Pentapetalae</taxon>
        <taxon>asterids</taxon>
        <taxon>campanulids</taxon>
        <taxon>Asterales</taxon>
        <taxon>Asteraceae</taxon>
        <taxon>Carduoideae</taxon>
        <taxon>Cardueae</taxon>
        <taxon>Carduinae</taxon>
        <taxon>Cynara</taxon>
    </lineage>
</organism>
<feature type="region of interest" description="Disordered" evidence="1">
    <location>
        <begin position="57"/>
        <end position="80"/>
    </location>
</feature>
<dbReference type="PANTHER" id="PTHR37262">
    <property type="entry name" value="PROTEIN PEP-RELATED DEVELOPMENT ARRESTED 1, CHLOROPLASTIC"/>
    <property type="match status" value="1"/>
</dbReference>
<dbReference type="GO" id="GO:0009658">
    <property type="term" value="P:chloroplast organization"/>
    <property type="evidence" value="ECO:0007669"/>
    <property type="project" value="EnsemblPlants"/>
</dbReference>
<dbReference type="EMBL" id="LEKV01004563">
    <property type="protein sequence ID" value="KVH94189.1"/>
    <property type="molecule type" value="Genomic_DNA"/>
</dbReference>
<evidence type="ECO:0000256" key="1">
    <source>
        <dbReference type="SAM" id="MobiDB-lite"/>
    </source>
</evidence>
<evidence type="ECO:0000313" key="3">
    <source>
        <dbReference type="Proteomes" id="UP000243975"/>
    </source>
</evidence>
<feature type="compositionally biased region" description="Basic and acidic residues" evidence="1">
    <location>
        <begin position="57"/>
        <end position="69"/>
    </location>
</feature>
<keyword evidence="3" id="KW-1185">Reference proteome</keyword>
<evidence type="ECO:0008006" key="4">
    <source>
        <dbReference type="Google" id="ProtNLM"/>
    </source>
</evidence>
<protein>
    <recommendedName>
        <fullName evidence="4">Protein PEP-RELATED DEVELOPMENT ARRESTED 1, chloroplastic</fullName>
    </recommendedName>
</protein>
<dbReference type="Proteomes" id="UP000243975">
    <property type="component" value="Unassembled WGS sequence"/>
</dbReference>
<dbReference type="InterPro" id="IPR038961">
    <property type="entry name" value="PRDA1"/>
</dbReference>
<dbReference type="GO" id="GO:0006355">
    <property type="term" value="P:regulation of DNA-templated transcription"/>
    <property type="evidence" value="ECO:0007669"/>
    <property type="project" value="EnsemblPlants"/>
</dbReference>
<feature type="region of interest" description="Disordered" evidence="1">
    <location>
        <begin position="309"/>
        <end position="346"/>
    </location>
</feature>
<dbReference type="Gramene" id="KVH94189">
    <property type="protein sequence ID" value="KVH94189"/>
    <property type="gene ID" value="Ccrd_003748"/>
</dbReference>
<gene>
    <name evidence="2" type="ORF">Ccrd_003748</name>
</gene>
<name>A0A103XNT1_CYNCS</name>